<keyword evidence="3" id="KW-1185">Reference proteome</keyword>
<dbReference type="AlphaFoldDB" id="A0A1G6BYI8"/>
<keyword evidence="1" id="KW-0812">Transmembrane</keyword>
<evidence type="ECO:0000313" key="2">
    <source>
        <dbReference type="EMBL" id="SDB25691.1"/>
    </source>
</evidence>
<evidence type="ECO:0008006" key="4">
    <source>
        <dbReference type="Google" id="ProtNLM"/>
    </source>
</evidence>
<dbReference type="EMBL" id="FMXR01000013">
    <property type="protein sequence ID" value="SDB25691.1"/>
    <property type="molecule type" value="Genomic_DNA"/>
</dbReference>
<keyword evidence="1" id="KW-1133">Transmembrane helix</keyword>
<evidence type="ECO:0000313" key="3">
    <source>
        <dbReference type="Proteomes" id="UP000199228"/>
    </source>
</evidence>
<accession>A0A1G6BYI8</accession>
<proteinExistence type="predicted"/>
<name>A0A1G6BYI8_EUBOX</name>
<dbReference type="Proteomes" id="UP000199228">
    <property type="component" value="Unassembled WGS sequence"/>
</dbReference>
<feature type="transmembrane region" description="Helical" evidence="1">
    <location>
        <begin position="211"/>
        <end position="228"/>
    </location>
</feature>
<dbReference type="OrthoDB" id="2071970at2"/>
<sequence length="245" mass="28323">MKKIFWLIGVILVVFSAYFMLLVADKSDYMSNEEEADFSLEKQIGLDSLEKFAKESEVSIQIRTINEYSLGNVQCKIEIINPTEDIQYGTKKDLFPNKHIEIVPNEKKEGRTVRYFIVQDHDVNKIKALGSLLEENGYEPWVLYLEPIVFKPSMLVSPLNIGFFVSIFCLSLFCTVVYYISRLKEIGILKLNGWSEQRISVRLYLNILKNTAYGFVPGAIVFVLYIIFRDISKIPSYLTMLFFCS</sequence>
<organism evidence="2 3">
    <name type="scientific">Eubacterium oxidoreducens</name>
    <dbReference type="NCBI Taxonomy" id="1732"/>
    <lineage>
        <taxon>Bacteria</taxon>
        <taxon>Bacillati</taxon>
        <taxon>Bacillota</taxon>
        <taxon>Clostridia</taxon>
        <taxon>Eubacteriales</taxon>
        <taxon>Eubacteriaceae</taxon>
        <taxon>Eubacterium</taxon>
    </lineage>
</organism>
<gene>
    <name evidence="2" type="ORF">SAMN02910417_01921</name>
</gene>
<dbReference type="RefSeq" id="WP_090174138.1">
    <property type="nucleotide sequence ID" value="NZ_FMXR01000013.1"/>
</dbReference>
<feature type="transmembrane region" description="Helical" evidence="1">
    <location>
        <begin position="161"/>
        <end position="181"/>
    </location>
</feature>
<protein>
    <recommendedName>
        <fullName evidence="4">FtsX-like permease family protein</fullName>
    </recommendedName>
</protein>
<feature type="transmembrane region" description="Helical" evidence="1">
    <location>
        <begin position="6"/>
        <end position="24"/>
    </location>
</feature>
<reference evidence="2 3" key="1">
    <citation type="submission" date="2016-10" db="EMBL/GenBank/DDBJ databases">
        <authorList>
            <person name="de Groot N.N."/>
        </authorList>
    </citation>
    <scope>NUCLEOTIDE SEQUENCE [LARGE SCALE GENOMIC DNA]</scope>
    <source>
        <strain evidence="2 3">DSM 3217</strain>
    </source>
</reference>
<keyword evidence="1" id="KW-0472">Membrane</keyword>
<evidence type="ECO:0000256" key="1">
    <source>
        <dbReference type="SAM" id="Phobius"/>
    </source>
</evidence>